<reference evidence="1 2" key="1">
    <citation type="journal article" date="2024" name="bioRxiv">
        <title>A reference genome for Trichogramma kaykai: A tiny desert-dwelling parasitoid wasp with competing sex-ratio distorters.</title>
        <authorList>
            <person name="Culotta J."/>
            <person name="Lindsey A.R."/>
        </authorList>
    </citation>
    <scope>NUCLEOTIDE SEQUENCE [LARGE SCALE GENOMIC DNA]</scope>
    <source>
        <strain evidence="1 2">KSX58</strain>
    </source>
</reference>
<protein>
    <submittedName>
        <fullName evidence="1">Uncharacterized protein</fullName>
    </submittedName>
</protein>
<accession>A0ABD2VTW5</accession>
<dbReference type="EMBL" id="JBJJXI010000181">
    <property type="protein sequence ID" value="KAL3383787.1"/>
    <property type="molecule type" value="Genomic_DNA"/>
</dbReference>
<dbReference type="AlphaFoldDB" id="A0ABD2VTW5"/>
<organism evidence="1 2">
    <name type="scientific">Trichogramma kaykai</name>
    <dbReference type="NCBI Taxonomy" id="54128"/>
    <lineage>
        <taxon>Eukaryota</taxon>
        <taxon>Metazoa</taxon>
        <taxon>Ecdysozoa</taxon>
        <taxon>Arthropoda</taxon>
        <taxon>Hexapoda</taxon>
        <taxon>Insecta</taxon>
        <taxon>Pterygota</taxon>
        <taxon>Neoptera</taxon>
        <taxon>Endopterygota</taxon>
        <taxon>Hymenoptera</taxon>
        <taxon>Apocrita</taxon>
        <taxon>Proctotrupomorpha</taxon>
        <taxon>Chalcidoidea</taxon>
        <taxon>Trichogrammatidae</taxon>
        <taxon>Trichogramma</taxon>
    </lineage>
</organism>
<comment type="caution">
    <text evidence="1">The sequence shown here is derived from an EMBL/GenBank/DDBJ whole genome shotgun (WGS) entry which is preliminary data.</text>
</comment>
<sequence>MIYLFTNWIISLKKKGRGGNASFNTIGPKYNTKCLNSVAFHCFQYVKDLHRLLKSLGSKCCKFSNLSDINCICEADNLAFLLSPFL</sequence>
<keyword evidence="2" id="KW-1185">Reference proteome</keyword>
<name>A0ABD2VTW5_9HYME</name>
<evidence type="ECO:0000313" key="1">
    <source>
        <dbReference type="EMBL" id="KAL3383787.1"/>
    </source>
</evidence>
<evidence type="ECO:0000313" key="2">
    <source>
        <dbReference type="Proteomes" id="UP001627154"/>
    </source>
</evidence>
<proteinExistence type="predicted"/>
<gene>
    <name evidence="1" type="ORF">TKK_020161</name>
</gene>
<dbReference type="Proteomes" id="UP001627154">
    <property type="component" value="Unassembled WGS sequence"/>
</dbReference>